<dbReference type="EMBL" id="KZ453008">
    <property type="protein sequence ID" value="PKA47902.1"/>
    <property type="molecule type" value="Genomic_DNA"/>
</dbReference>
<protein>
    <submittedName>
        <fullName evidence="2">Secretory carrier-associated membrane protein 2</fullName>
    </submittedName>
</protein>
<accession>A0A2H9ZXB6</accession>
<evidence type="ECO:0000313" key="3">
    <source>
        <dbReference type="Proteomes" id="UP000236161"/>
    </source>
</evidence>
<organism evidence="2 3">
    <name type="scientific">Apostasia shenzhenica</name>
    <dbReference type="NCBI Taxonomy" id="1088818"/>
    <lineage>
        <taxon>Eukaryota</taxon>
        <taxon>Viridiplantae</taxon>
        <taxon>Streptophyta</taxon>
        <taxon>Embryophyta</taxon>
        <taxon>Tracheophyta</taxon>
        <taxon>Spermatophyta</taxon>
        <taxon>Magnoliopsida</taxon>
        <taxon>Liliopsida</taxon>
        <taxon>Asparagales</taxon>
        <taxon>Orchidaceae</taxon>
        <taxon>Apostasioideae</taxon>
        <taxon>Apostasia</taxon>
    </lineage>
</organism>
<gene>
    <name evidence="2" type="primary">SCAMP2</name>
    <name evidence="2" type="ORF">AXF42_Ash016248</name>
</gene>
<dbReference type="AlphaFoldDB" id="A0A2H9ZXB6"/>
<reference evidence="2 3" key="1">
    <citation type="journal article" date="2017" name="Nature">
        <title>The Apostasia genome and the evolution of orchids.</title>
        <authorList>
            <person name="Zhang G.Q."/>
            <person name="Liu K.W."/>
            <person name="Li Z."/>
            <person name="Lohaus R."/>
            <person name="Hsiao Y.Y."/>
            <person name="Niu S.C."/>
            <person name="Wang J.Y."/>
            <person name="Lin Y.C."/>
            <person name="Xu Q."/>
            <person name="Chen L.J."/>
            <person name="Yoshida K."/>
            <person name="Fujiwara S."/>
            <person name="Wang Z.W."/>
            <person name="Zhang Y.Q."/>
            <person name="Mitsuda N."/>
            <person name="Wang M."/>
            <person name="Liu G.H."/>
            <person name="Pecoraro L."/>
            <person name="Huang H.X."/>
            <person name="Xiao X.J."/>
            <person name="Lin M."/>
            <person name="Wu X.Y."/>
            <person name="Wu W.L."/>
            <person name="Chen Y.Y."/>
            <person name="Chang S.B."/>
            <person name="Sakamoto S."/>
            <person name="Ohme-Takagi M."/>
            <person name="Yagi M."/>
            <person name="Zeng S.J."/>
            <person name="Shen C.Y."/>
            <person name="Yeh C.M."/>
            <person name="Luo Y.B."/>
            <person name="Tsai W.C."/>
            <person name="Van de Peer Y."/>
            <person name="Liu Z.J."/>
        </authorList>
    </citation>
    <scope>NUCLEOTIDE SEQUENCE [LARGE SCALE GENOMIC DNA]</scope>
    <source>
        <strain evidence="3">cv. Shenzhen</strain>
        <tissue evidence="2">Stem</tissue>
    </source>
</reference>
<dbReference type="STRING" id="1088818.A0A2H9ZXB6"/>
<dbReference type="Proteomes" id="UP000236161">
    <property type="component" value="Unassembled WGS sequence"/>
</dbReference>
<feature type="region of interest" description="Disordered" evidence="1">
    <location>
        <begin position="55"/>
        <end position="81"/>
    </location>
</feature>
<feature type="compositionally biased region" description="Basic and acidic residues" evidence="1">
    <location>
        <begin position="56"/>
        <end position="81"/>
    </location>
</feature>
<keyword evidence="3" id="KW-1185">Reference proteome</keyword>
<name>A0A2H9ZXB6_9ASPA</name>
<proteinExistence type="predicted"/>
<evidence type="ECO:0000256" key="1">
    <source>
        <dbReference type="SAM" id="MobiDB-lite"/>
    </source>
</evidence>
<sequence length="81" mass="9160">MAARYDSNPFDEDNVNPFANPGTVPPASNSRLSPFPPESFDFYNDRATAVDVPLDSSKDLKKKEKKLQAKEAELNRREQVF</sequence>
<evidence type="ECO:0000313" key="2">
    <source>
        <dbReference type="EMBL" id="PKA47902.1"/>
    </source>
</evidence>
<feature type="region of interest" description="Disordered" evidence="1">
    <location>
        <begin position="1"/>
        <end position="38"/>
    </location>
</feature>
<dbReference type="OrthoDB" id="1740449at2759"/>